<dbReference type="SUPFAM" id="SSF53623">
    <property type="entry name" value="MurD-like peptide ligases, catalytic domain"/>
    <property type="match status" value="1"/>
</dbReference>
<dbReference type="GO" id="GO:0005737">
    <property type="term" value="C:cytoplasm"/>
    <property type="evidence" value="ECO:0007669"/>
    <property type="project" value="TreeGrafter"/>
</dbReference>
<evidence type="ECO:0000256" key="6">
    <source>
        <dbReference type="ARBA" id="ARBA00022741"/>
    </source>
</evidence>
<evidence type="ECO:0000256" key="10">
    <source>
        <dbReference type="ARBA" id="ARBA00047493"/>
    </source>
</evidence>
<comment type="catalytic activity">
    <reaction evidence="10">
        <text>(6S)-5,6,7,8-tetrahydrofolyl-(gamma-L-Glu)(n) + L-glutamate + ATP = (6S)-5,6,7,8-tetrahydrofolyl-(gamma-L-Glu)(n+1) + ADP + phosphate + H(+)</text>
        <dbReference type="Rhea" id="RHEA:10580"/>
        <dbReference type="Rhea" id="RHEA-COMP:14738"/>
        <dbReference type="Rhea" id="RHEA-COMP:14740"/>
        <dbReference type="ChEBI" id="CHEBI:15378"/>
        <dbReference type="ChEBI" id="CHEBI:29985"/>
        <dbReference type="ChEBI" id="CHEBI:30616"/>
        <dbReference type="ChEBI" id="CHEBI:43474"/>
        <dbReference type="ChEBI" id="CHEBI:141005"/>
        <dbReference type="ChEBI" id="CHEBI:456216"/>
        <dbReference type="EC" id="6.3.2.17"/>
    </reaction>
</comment>
<evidence type="ECO:0000256" key="11">
    <source>
        <dbReference type="PIRNR" id="PIRNR001563"/>
    </source>
</evidence>
<dbReference type="Gene3D" id="3.90.190.20">
    <property type="entry name" value="Mur ligase, C-terminal domain"/>
    <property type="match status" value="1"/>
</dbReference>
<dbReference type="InterPro" id="IPR004101">
    <property type="entry name" value="Mur_ligase_C"/>
</dbReference>
<dbReference type="InterPro" id="IPR013221">
    <property type="entry name" value="Mur_ligase_cen"/>
</dbReference>
<evidence type="ECO:0000313" key="15">
    <source>
        <dbReference type="Proteomes" id="UP000644875"/>
    </source>
</evidence>
<comment type="cofactor">
    <cofactor evidence="1">
        <name>Mg(2+)</name>
        <dbReference type="ChEBI" id="CHEBI:18420"/>
    </cofactor>
</comment>
<comment type="caution">
    <text evidence="14">The sequence shown here is derived from an EMBL/GenBank/DDBJ whole genome shotgun (WGS) entry which is preliminary data.</text>
</comment>
<evidence type="ECO:0000313" key="14">
    <source>
        <dbReference type="EMBL" id="MBJ8349401.1"/>
    </source>
</evidence>
<dbReference type="Proteomes" id="UP000644875">
    <property type="component" value="Unassembled WGS sequence"/>
</dbReference>
<dbReference type="RefSeq" id="WP_199567329.1">
    <property type="nucleotide sequence ID" value="NZ_JAENBP010000002.1"/>
</dbReference>
<evidence type="ECO:0000256" key="4">
    <source>
        <dbReference type="ARBA" id="ARBA00022598"/>
    </source>
</evidence>
<organism evidence="14 15">
    <name type="scientific">Streptococcus zalophi</name>
    <dbReference type="NCBI Taxonomy" id="640031"/>
    <lineage>
        <taxon>Bacteria</taxon>
        <taxon>Bacillati</taxon>
        <taxon>Bacillota</taxon>
        <taxon>Bacilli</taxon>
        <taxon>Lactobacillales</taxon>
        <taxon>Streptococcaceae</taxon>
        <taxon>Streptococcus</taxon>
    </lineage>
</organism>
<keyword evidence="6 11" id="KW-0547">Nucleotide-binding</keyword>
<keyword evidence="15" id="KW-1185">Reference proteome</keyword>
<dbReference type="InterPro" id="IPR036615">
    <property type="entry name" value="Mur_ligase_C_dom_sf"/>
</dbReference>
<keyword evidence="4 11" id="KW-0436">Ligase</keyword>
<dbReference type="Gene3D" id="3.40.1190.10">
    <property type="entry name" value="Mur-like, catalytic domain"/>
    <property type="match status" value="1"/>
</dbReference>
<evidence type="ECO:0000256" key="7">
    <source>
        <dbReference type="ARBA" id="ARBA00022840"/>
    </source>
</evidence>
<dbReference type="PANTHER" id="PTHR11136:SF0">
    <property type="entry name" value="DIHYDROFOLATE SYNTHETASE-RELATED"/>
    <property type="match status" value="1"/>
</dbReference>
<comment type="similarity">
    <text evidence="2 11">Belongs to the folylpolyglutamate synthase family.</text>
</comment>
<protein>
    <recommendedName>
        <fullName evidence="3">tetrahydrofolate synthase</fullName>
        <ecNumber evidence="3">6.3.2.17</ecNumber>
    </recommendedName>
    <alternativeName>
        <fullName evidence="9">Tetrahydrofolylpolyglutamate synthase</fullName>
    </alternativeName>
</protein>
<dbReference type="PANTHER" id="PTHR11136">
    <property type="entry name" value="FOLYLPOLYGLUTAMATE SYNTHASE-RELATED"/>
    <property type="match status" value="1"/>
</dbReference>
<dbReference type="GO" id="GO:0005524">
    <property type="term" value="F:ATP binding"/>
    <property type="evidence" value="ECO:0007669"/>
    <property type="project" value="UniProtKB-KW"/>
</dbReference>
<dbReference type="InterPro" id="IPR036565">
    <property type="entry name" value="Mur-like_cat_sf"/>
</dbReference>
<name>A0A934P9H4_9STRE</name>
<evidence type="ECO:0000256" key="1">
    <source>
        <dbReference type="ARBA" id="ARBA00001946"/>
    </source>
</evidence>
<evidence type="ECO:0000259" key="13">
    <source>
        <dbReference type="Pfam" id="PF08245"/>
    </source>
</evidence>
<feature type="domain" description="Mur ligase central" evidence="13">
    <location>
        <begin position="44"/>
        <end position="266"/>
    </location>
</feature>
<keyword evidence="8" id="KW-0460">Magnesium</keyword>
<evidence type="ECO:0000256" key="8">
    <source>
        <dbReference type="ARBA" id="ARBA00022842"/>
    </source>
</evidence>
<evidence type="ECO:0000256" key="5">
    <source>
        <dbReference type="ARBA" id="ARBA00022723"/>
    </source>
</evidence>
<dbReference type="GO" id="GO:0046872">
    <property type="term" value="F:metal ion binding"/>
    <property type="evidence" value="ECO:0007669"/>
    <property type="project" value="UniProtKB-KW"/>
</dbReference>
<evidence type="ECO:0000256" key="3">
    <source>
        <dbReference type="ARBA" id="ARBA00013025"/>
    </source>
</evidence>
<keyword evidence="5" id="KW-0479">Metal-binding</keyword>
<dbReference type="GO" id="GO:0004326">
    <property type="term" value="F:tetrahydrofolylpolyglutamate synthase activity"/>
    <property type="evidence" value="ECO:0007669"/>
    <property type="project" value="UniProtKB-EC"/>
</dbReference>
<evidence type="ECO:0000256" key="2">
    <source>
        <dbReference type="ARBA" id="ARBA00008276"/>
    </source>
</evidence>
<dbReference type="NCBIfam" id="TIGR01499">
    <property type="entry name" value="folC"/>
    <property type="match status" value="1"/>
</dbReference>
<dbReference type="Pfam" id="PF08245">
    <property type="entry name" value="Mur_ligase_M"/>
    <property type="match status" value="1"/>
</dbReference>
<gene>
    <name evidence="14" type="ORF">JHK64_01980</name>
</gene>
<dbReference type="EMBL" id="JAENBP010000002">
    <property type="protein sequence ID" value="MBJ8349401.1"/>
    <property type="molecule type" value="Genomic_DNA"/>
</dbReference>
<proteinExistence type="inferred from homology"/>
<dbReference type="AlphaFoldDB" id="A0A934P9H4"/>
<dbReference type="FunFam" id="3.40.1190.10:FF:000011">
    <property type="entry name" value="Folylpolyglutamate synthase/dihydrofolate synthase"/>
    <property type="match status" value="1"/>
</dbReference>
<dbReference type="Pfam" id="PF02875">
    <property type="entry name" value="Mur_ligase_C"/>
    <property type="match status" value="1"/>
</dbReference>
<reference evidence="14 15" key="1">
    <citation type="journal article" date="2021" name="Int. J. Syst. Evol. Microbiol.">
        <title>Streptococcus vicugnae sp. nov., isolated from faeces of alpacas (Vicugna pacos) and cattle (Bos taurus), Streptococcus zalophi sp. nov., and Streptococcus pacificus sp. nov., isolated from respiratory tract of California sea lions (Zalophus californianus).</title>
        <authorList>
            <person name="Volokhov D.V."/>
            <person name="Zagorodnyaya T.A."/>
            <person name="Shen Z."/>
            <person name="Blom J."/>
            <person name="Furtak V.A."/>
            <person name="Eisenberg T."/>
            <person name="Fan P."/>
            <person name="Jeong K.C."/>
            <person name="Gao Y."/>
            <person name="Zhang S."/>
            <person name="Amselle M."/>
        </authorList>
    </citation>
    <scope>NUCLEOTIDE SEQUENCE [LARGE SCALE GENOMIC DNA]</scope>
    <source>
        <strain evidence="15">CSL7508-lung</strain>
    </source>
</reference>
<sequence length="422" mass="47443">MNYNEAVSWIHGRLRFGIKPGIKRMKWVLNELGNPQNSVKGIHVVGTNGKGSTVNYLKDIFSDTGYKVGTFVSPALENFRERISINGQMIPEADFLQLVTIVKPIVERLPKETDLENATEFEVITVLMFLYFGKINPVDIAIIEAGLGGLHDSTNVFNPLAVIATSIGLDHQKILGESYHEIAQHKVGVLKDKVPFIFASELPEVKTVFYQKAKETNSPVFELNKDFKAFGTSDAFDFSWKNHSLTNISLAMNGQHQVNNASLAIMTSLLLKDYYPNVTEKSIKKSLSNSKWAGRTELIKNNILIDGAHNNESVSALVSVLKEHYKDRRIHILFAAIDTKPVDGMLKQLSVFEDITVTSFKFYNALTLDAYPSGYQRVIDYQTWLQQIKTAKANDLFVITGSLYFISQVRHFLMTGNDNLEI</sequence>
<dbReference type="PIRSF" id="PIRSF001563">
    <property type="entry name" value="Folylpolyglu_synth"/>
    <property type="match status" value="1"/>
</dbReference>
<accession>A0A934P9H4</accession>
<evidence type="ECO:0000256" key="9">
    <source>
        <dbReference type="ARBA" id="ARBA00030592"/>
    </source>
</evidence>
<dbReference type="InterPro" id="IPR001645">
    <property type="entry name" value="Folylpolyglutamate_synth"/>
</dbReference>
<dbReference type="EC" id="6.3.2.17" evidence="3"/>
<feature type="domain" description="Mur ligase C-terminal" evidence="12">
    <location>
        <begin position="294"/>
        <end position="402"/>
    </location>
</feature>
<dbReference type="SUPFAM" id="SSF53244">
    <property type="entry name" value="MurD-like peptide ligases, peptide-binding domain"/>
    <property type="match status" value="1"/>
</dbReference>
<dbReference type="GO" id="GO:0008841">
    <property type="term" value="F:dihydrofolate synthase activity"/>
    <property type="evidence" value="ECO:0007669"/>
    <property type="project" value="TreeGrafter"/>
</dbReference>
<evidence type="ECO:0000259" key="12">
    <source>
        <dbReference type="Pfam" id="PF02875"/>
    </source>
</evidence>
<keyword evidence="7 11" id="KW-0067">ATP-binding</keyword>